<dbReference type="STRING" id="215637.A0A4P9ZWM9"/>
<organism evidence="5 6">
    <name type="scientific">Dimargaris cristalligena</name>
    <dbReference type="NCBI Taxonomy" id="215637"/>
    <lineage>
        <taxon>Eukaryota</taxon>
        <taxon>Fungi</taxon>
        <taxon>Fungi incertae sedis</taxon>
        <taxon>Zoopagomycota</taxon>
        <taxon>Kickxellomycotina</taxon>
        <taxon>Dimargaritomycetes</taxon>
        <taxon>Dimargaritales</taxon>
        <taxon>Dimargaritaceae</taxon>
        <taxon>Dimargaris</taxon>
    </lineage>
</organism>
<dbReference type="PANTHER" id="PTHR23104:SF1">
    <property type="entry name" value="EF-HAND DOMAIN-CONTAINING PROTEIN"/>
    <property type="match status" value="1"/>
</dbReference>
<dbReference type="GO" id="GO:0005509">
    <property type="term" value="F:calcium ion binding"/>
    <property type="evidence" value="ECO:0007669"/>
    <property type="project" value="InterPro"/>
</dbReference>
<evidence type="ECO:0000259" key="4">
    <source>
        <dbReference type="PROSITE" id="PS50222"/>
    </source>
</evidence>
<feature type="non-terminal residue" evidence="5">
    <location>
        <position position="75"/>
    </location>
</feature>
<keyword evidence="3" id="KW-0106">Calcium</keyword>
<evidence type="ECO:0000313" key="6">
    <source>
        <dbReference type="Proteomes" id="UP000268162"/>
    </source>
</evidence>
<dbReference type="SUPFAM" id="SSF47473">
    <property type="entry name" value="EF-hand"/>
    <property type="match status" value="1"/>
</dbReference>
<keyword evidence="1" id="KW-0732">Signal</keyword>
<accession>A0A4P9ZWM9</accession>
<dbReference type="EMBL" id="ML002503">
    <property type="protein sequence ID" value="RKP37371.1"/>
    <property type="molecule type" value="Genomic_DNA"/>
</dbReference>
<dbReference type="InterPro" id="IPR002048">
    <property type="entry name" value="EF_hand_dom"/>
</dbReference>
<evidence type="ECO:0000256" key="3">
    <source>
        <dbReference type="ARBA" id="ARBA00022837"/>
    </source>
</evidence>
<sequence>LYYYFSMHDIDGNGFLDGHELRQPWLKHLQGTGHNKVLLREVDERVTAVLYEDDLDNDGYISVDEYFQSQERQHQ</sequence>
<gene>
    <name evidence="5" type="ORF">BJ085DRAFT_9503</name>
</gene>
<proteinExistence type="predicted"/>
<feature type="non-terminal residue" evidence="5">
    <location>
        <position position="1"/>
    </location>
</feature>
<dbReference type="Proteomes" id="UP000268162">
    <property type="component" value="Unassembled WGS sequence"/>
</dbReference>
<protein>
    <recommendedName>
        <fullName evidence="4">EF-hand domain-containing protein</fullName>
    </recommendedName>
</protein>
<dbReference type="Pfam" id="PF13499">
    <property type="entry name" value="EF-hand_7"/>
    <property type="match status" value="1"/>
</dbReference>
<dbReference type="InterPro" id="IPR011992">
    <property type="entry name" value="EF-hand-dom_pair"/>
</dbReference>
<reference evidence="6" key="1">
    <citation type="journal article" date="2018" name="Nat. Microbiol.">
        <title>Leveraging single-cell genomics to expand the fungal tree of life.</title>
        <authorList>
            <person name="Ahrendt S.R."/>
            <person name="Quandt C.A."/>
            <person name="Ciobanu D."/>
            <person name="Clum A."/>
            <person name="Salamov A."/>
            <person name="Andreopoulos B."/>
            <person name="Cheng J.F."/>
            <person name="Woyke T."/>
            <person name="Pelin A."/>
            <person name="Henrissat B."/>
            <person name="Reynolds N.K."/>
            <person name="Benny G.L."/>
            <person name="Smith M.E."/>
            <person name="James T.Y."/>
            <person name="Grigoriev I.V."/>
        </authorList>
    </citation>
    <scope>NUCLEOTIDE SEQUENCE [LARGE SCALE GENOMIC DNA]</scope>
    <source>
        <strain evidence="6">RSA 468</strain>
    </source>
</reference>
<dbReference type="PANTHER" id="PTHR23104">
    <property type="entry name" value="MULTIPLE COAGULATION FACTOR DEFICIENCY PROTEIN 2 NEURAL STEM CELL DERIVED NEURONAL SURVIVAL PROTEIN"/>
    <property type="match status" value="1"/>
</dbReference>
<feature type="domain" description="EF-hand" evidence="4">
    <location>
        <begin position="1"/>
        <end position="31"/>
    </location>
</feature>
<dbReference type="InterPro" id="IPR052110">
    <property type="entry name" value="MCFD2-like"/>
</dbReference>
<dbReference type="PROSITE" id="PS50222">
    <property type="entry name" value="EF_HAND_2"/>
    <property type="match status" value="1"/>
</dbReference>
<evidence type="ECO:0000313" key="5">
    <source>
        <dbReference type="EMBL" id="RKP37371.1"/>
    </source>
</evidence>
<evidence type="ECO:0000256" key="2">
    <source>
        <dbReference type="ARBA" id="ARBA00022737"/>
    </source>
</evidence>
<keyword evidence="6" id="KW-1185">Reference proteome</keyword>
<name>A0A4P9ZWM9_9FUNG</name>
<keyword evidence="2" id="KW-0677">Repeat</keyword>
<dbReference type="AlphaFoldDB" id="A0A4P9ZWM9"/>
<dbReference type="InterPro" id="IPR018247">
    <property type="entry name" value="EF_Hand_1_Ca_BS"/>
</dbReference>
<dbReference type="PROSITE" id="PS00018">
    <property type="entry name" value="EF_HAND_1"/>
    <property type="match status" value="2"/>
</dbReference>
<dbReference type="Gene3D" id="1.10.238.10">
    <property type="entry name" value="EF-hand"/>
    <property type="match status" value="1"/>
</dbReference>
<evidence type="ECO:0000256" key="1">
    <source>
        <dbReference type="ARBA" id="ARBA00022729"/>
    </source>
</evidence>